<proteinExistence type="inferred from homology"/>
<evidence type="ECO:0000259" key="5">
    <source>
        <dbReference type="Pfam" id="PF00692"/>
    </source>
</evidence>
<evidence type="ECO:0000256" key="1">
    <source>
        <dbReference type="ARBA" id="ARBA00006581"/>
    </source>
</evidence>
<sequence length="141" mass="15684">MKIEILYHTDIDPITPLPNGDWIDLRASKDYTLYPGDFALIDLGVSMKLPDGYEAHLAPRSSTFKKWGIIQVNSVGVIDNSFSGNNDVWCMPVFATRITTIHKNDRIAQFRIMPKMPPVDIVEVDSLDSPDRGGFGSTGTN</sequence>
<accession>A0A8S5SHV8</accession>
<feature type="domain" description="dUTPase-like" evidence="5">
    <location>
        <begin position="24"/>
        <end position="139"/>
    </location>
</feature>
<keyword evidence="4" id="KW-0546">Nucleotide metabolism</keyword>
<dbReference type="GO" id="GO:0006226">
    <property type="term" value="P:dUMP biosynthetic process"/>
    <property type="evidence" value="ECO:0007669"/>
    <property type="project" value="InterPro"/>
</dbReference>
<protein>
    <recommendedName>
        <fullName evidence="2">dUTP diphosphatase</fullName>
        <ecNumber evidence="2">3.6.1.23</ecNumber>
    </recommendedName>
</protein>
<evidence type="ECO:0000256" key="3">
    <source>
        <dbReference type="ARBA" id="ARBA00022801"/>
    </source>
</evidence>
<dbReference type="InterPro" id="IPR036157">
    <property type="entry name" value="dUTPase-like_sf"/>
</dbReference>
<reference evidence="6" key="1">
    <citation type="journal article" date="2021" name="Proc. Natl. Acad. Sci. U.S.A.">
        <title>A Catalog of Tens of Thousands of Viruses from Human Metagenomes Reveals Hidden Associations with Chronic Diseases.</title>
        <authorList>
            <person name="Tisza M.J."/>
            <person name="Buck C.B."/>
        </authorList>
    </citation>
    <scope>NUCLEOTIDE SEQUENCE</scope>
    <source>
        <strain evidence="6">CtBCr48</strain>
    </source>
</reference>
<dbReference type="InterPro" id="IPR029054">
    <property type="entry name" value="dUTPase-like"/>
</dbReference>
<dbReference type="CDD" id="cd07557">
    <property type="entry name" value="trimeric_dUTPase"/>
    <property type="match status" value="1"/>
</dbReference>
<dbReference type="InterPro" id="IPR033704">
    <property type="entry name" value="dUTPase_trimeric"/>
</dbReference>
<dbReference type="GO" id="GO:0004170">
    <property type="term" value="F:dUTP diphosphatase activity"/>
    <property type="evidence" value="ECO:0007669"/>
    <property type="project" value="UniProtKB-EC"/>
</dbReference>
<dbReference type="GO" id="GO:0046081">
    <property type="term" value="P:dUTP catabolic process"/>
    <property type="evidence" value="ECO:0007669"/>
    <property type="project" value="InterPro"/>
</dbReference>
<evidence type="ECO:0000313" key="6">
    <source>
        <dbReference type="EMBL" id="DAF50247.1"/>
    </source>
</evidence>
<dbReference type="PANTHER" id="PTHR11241">
    <property type="entry name" value="DEOXYURIDINE 5'-TRIPHOSPHATE NUCLEOTIDOHYDROLASE"/>
    <property type="match status" value="1"/>
</dbReference>
<dbReference type="InterPro" id="IPR008181">
    <property type="entry name" value="dUTPase"/>
</dbReference>
<name>A0A8S5SHV8_9CAUD</name>
<dbReference type="GO" id="GO:0000287">
    <property type="term" value="F:magnesium ion binding"/>
    <property type="evidence" value="ECO:0007669"/>
    <property type="project" value="InterPro"/>
</dbReference>
<dbReference type="EMBL" id="BK032595">
    <property type="protein sequence ID" value="DAF50247.1"/>
    <property type="molecule type" value="Genomic_DNA"/>
</dbReference>
<dbReference type="PANTHER" id="PTHR11241:SF0">
    <property type="entry name" value="DEOXYURIDINE 5'-TRIPHOSPHATE NUCLEOTIDOHYDROLASE"/>
    <property type="match status" value="1"/>
</dbReference>
<dbReference type="SUPFAM" id="SSF51283">
    <property type="entry name" value="dUTPase-like"/>
    <property type="match status" value="1"/>
</dbReference>
<keyword evidence="3" id="KW-0378">Hydrolase</keyword>
<dbReference type="Gene3D" id="2.70.40.10">
    <property type="match status" value="1"/>
</dbReference>
<evidence type="ECO:0000256" key="4">
    <source>
        <dbReference type="ARBA" id="ARBA00023080"/>
    </source>
</evidence>
<dbReference type="Pfam" id="PF00692">
    <property type="entry name" value="dUTPase"/>
    <property type="match status" value="1"/>
</dbReference>
<organism evidence="6">
    <name type="scientific">Siphoviridae sp. ctBCr48</name>
    <dbReference type="NCBI Taxonomy" id="2827802"/>
    <lineage>
        <taxon>Viruses</taxon>
        <taxon>Duplodnaviria</taxon>
        <taxon>Heunggongvirae</taxon>
        <taxon>Uroviricota</taxon>
        <taxon>Caudoviricetes</taxon>
    </lineage>
</organism>
<evidence type="ECO:0000256" key="2">
    <source>
        <dbReference type="ARBA" id="ARBA00012379"/>
    </source>
</evidence>
<dbReference type="EC" id="3.6.1.23" evidence="2"/>
<comment type="similarity">
    <text evidence="1">Belongs to the dUTPase family.</text>
</comment>